<keyword evidence="5" id="KW-0547">Nucleotide-binding</keyword>
<dbReference type="RefSeq" id="WP_092350243.1">
    <property type="nucleotide sequence ID" value="NZ_FNQN01000010.1"/>
</dbReference>
<evidence type="ECO:0000256" key="1">
    <source>
        <dbReference type="ARBA" id="ARBA00022448"/>
    </source>
</evidence>
<dbReference type="PROSITE" id="PS50893">
    <property type="entry name" value="ABC_TRANSPORTER_2"/>
    <property type="match status" value="1"/>
</dbReference>
<dbReference type="AlphaFoldDB" id="A0A1H4DI83"/>
<name>A0A1H4DI83_9BACT</name>
<dbReference type="PANTHER" id="PTHR43514:SF4">
    <property type="entry name" value="ABC TRANSPORTER I FAMILY MEMBER 10"/>
    <property type="match status" value="1"/>
</dbReference>
<gene>
    <name evidence="12" type="ORF">SAMN05660420_02975</name>
</gene>
<dbReference type="InterPro" id="IPR005116">
    <property type="entry name" value="Transp-assoc_OB_typ1"/>
</dbReference>
<keyword evidence="2" id="KW-1003">Cell membrane</keyword>
<evidence type="ECO:0000256" key="3">
    <source>
        <dbReference type="ARBA" id="ARBA00022505"/>
    </source>
</evidence>
<keyword evidence="8" id="KW-0472">Membrane</keyword>
<dbReference type="Gene3D" id="3.40.50.300">
    <property type="entry name" value="P-loop containing nucleotide triphosphate hydrolases"/>
    <property type="match status" value="1"/>
</dbReference>
<keyword evidence="13" id="KW-1185">Reference proteome</keyword>
<dbReference type="STRING" id="37625.SAMN05660420_02975"/>
<keyword evidence="4" id="KW-0997">Cell inner membrane</keyword>
<evidence type="ECO:0000259" key="10">
    <source>
        <dbReference type="PROSITE" id="PS50893"/>
    </source>
</evidence>
<sequence>MKLEVSLTKHLGDFSFDTDFCVDGERIGIFGPSGSGKSTLSNLLTGFLTADRGLIQLDRRKLFDSDAKINLSPDHRRVAVVFQHAHLFPHLNVRKNLLYGHKRTPASQRQLELADVTKALNIDHLLKRNVTQLSGGEKQRVALGRALLACPDLLVLDEPLSALDKQLKEQIIPFLRTTLRHFAIPYLYISHSLSEMRLLTDQVMQFADGRLQQITNADTLERERMAGNRHGYLNHLTLSDPHEVDNLISYRWGANELFLTANERLQDGLFGLSSKDILLCKKHPHAMSARNLLTGTITGIMPHKGAVGVELNCNGEILLAQVVSQAVAELELDIGKTVYAAFKASAFRRLT</sequence>
<dbReference type="SUPFAM" id="SSF50331">
    <property type="entry name" value="MOP-like"/>
    <property type="match status" value="1"/>
</dbReference>
<dbReference type="Proteomes" id="UP000199409">
    <property type="component" value="Unassembled WGS sequence"/>
</dbReference>
<dbReference type="PANTHER" id="PTHR43514">
    <property type="entry name" value="ABC TRANSPORTER I FAMILY MEMBER 10"/>
    <property type="match status" value="1"/>
</dbReference>
<dbReference type="Gene3D" id="2.40.50.100">
    <property type="match status" value="1"/>
</dbReference>
<evidence type="ECO:0000256" key="2">
    <source>
        <dbReference type="ARBA" id="ARBA00022475"/>
    </source>
</evidence>
<dbReference type="InterPro" id="IPR003439">
    <property type="entry name" value="ABC_transporter-like_ATP-bd"/>
</dbReference>
<dbReference type="Pfam" id="PF00005">
    <property type="entry name" value="ABC_tran"/>
    <property type="match status" value="1"/>
</dbReference>
<evidence type="ECO:0000256" key="5">
    <source>
        <dbReference type="ARBA" id="ARBA00022741"/>
    </source>
</evidence>
<accession>A0A1H4DI83</accession>
<proteinExistence type="predicted"/>
<dbReference type="InterPro" id="IPR027417">
    <property type="entry name" value="P-loop_NTPase"/>
</dbReference>
<evidence type="ECO:0000256" key="4">
    <source>
        <dbReference type="ARBA" id="ARBA00022519"/>
    </source>
</evidence>
<dbReference type="GO" id="GO:0015098">
    <property type="term" value="F:molybdate ion transmembrane transporter activity"/>
    <property type="evidence" value="ECO:0007669"/>
    <property type="project" value="InterPro"/>
</dbReference>
<feature type="domain" description="Mop" evidence="11">
    <location>
        <begin position="286"/>
        <end position="351"/>
    </location>
</feature>
<dbReference type="GO" id="GO:0005524">
    <property type="term" value="F:ATP binding"/>
    <property type="evidence" value="ECO:0007669"/>
    <property type="project" value="UniProtKB-KW"/>
</dbReference>
<dbReference type="PROSITE" id="PS51866">
    <property type="entry name" value="MOP"/>
    <property type="match status" value="1"/>
</dbReference>
<evidence type="ECO:0000259" key="11">
    <source>
        <dbReference type="PROSITE" id="PS51866"/>
    </source>
</evidence>
<dbReference type="SUPFAM" id="SSF52540">
    <property type="entry name" value="P-loop containing nucleoside triphosphate hydrolases"/>
    <property type="match status" value="1"/>
</dbReference>
<dbReference type="SMART" id="SM00382">
    <property type="entry name" value="AAA"/>
    <property type="match status" value="1"/>
</dbReference>
<evidence type="ECO:0000256" key="8">
    <source>
        <dbReference type="ARBA" id="ARBA00023136"/>
    </source>
</evidence>
<feature type="domain" description="ABC transporter" evidence="10">
    <location>
        <begin position="1"/>
        <end position="233"/>
    </location>
</feature>
<keyword evidence="1" id="KW-0813">Transport</keyword>
<evidence type="ECO:0000313" key="13">
    <source>
        <dbReference type="Proteomes" id="UP000199409"/>
    </source>
</evidence>
<protein>
    <submittedName>
        <fullName evidence="12">Molybdate transport system ATP-binding protein</fullName>
    </submittedName>
</protein>
<dbReference type="EMBL" id="FNQN01000010">
    <property type="protein sequence ID" value="SEA72475.1"/>
    <property type="molecule type" value="Genomic_DNA"/>
</dbReference>
<organism evidence="12 13">
    <name type="scientific">Desulfuromusa kysingii</name>
    <dbReference type="NCBI Taxonomy" id="37625"/>
    <lineage>
        <taxon>Bacteria</taxon>
        <taxon>Pseudomonadati</taxon>
        <taxon>Thermodesulfobacteriota</taxon>
        <taxon>Desulfuromonadia</taxon>
        <taxon>Desulfuromonadales</taxon>
        <taxon>Geopsychrobacteraceae</taxon>
        <taxon>Desulfuromusa</taxon>
    </lineage>
</organism>
<evidence type="ECO:0000313" key="12">
    <source>
        <dbReference type="EMBL" id="SEA72475.1"/>
    </source>
</evidence>
<dbReference type="InterPro" id="IPR017871">
    <property type="entry name" value="ABC_transporter-like_CS"/>
</dbReference>
<dbReference type="Pfam" id="PF03459">
    <property type="entry name" value="TOBE"/>
    <property type="match status" value="1"/>
</dbReference>
<keyword evidence="6 12" id="KW-0067">ATP-binding</keyword>
<dbReference type="PROSITE" id="PS00211">
    <property type="entry name" value="ABC_TRANSPORTER_1"/>
    <property type="match status" value="1"/>
</dbReference>
<keyword evidence="7" id="KW-1278">Translocase</keyword>
<dbReference type="InterPro" id="IPR004606">
    <property type="entry name" value="Mop_domain"/>
</dbReference>
<dbReference type="InterPro" id="IPR011868">
    <property type="entry name" value="ModC_ABC_ATP-bd"/>
</dbReference>
<dbReference type="InterPro" id="IPR008995">
    <property type="entry name" value="Mo/tungstate-bd_C_term_dom"/>
</dbReference>
<keyword evidence="3 9" id="KW-0500">Molybdenum</keyword>
<evidence type="ECO:0000256" key="7">
    <source>
        <dbReference type="ARBA" id="ARBA00022967"/>
    </source>
</evidence>
<dbReference type="InterPro" id="IPR050334">
    <property type="entry name" value="Molybdenum_import_ModC"/>
</dbReference>
<reference evidence="12 13" key="1">
    <citation type="submission" date="2016-10" db="EMBL/GenBank/DDBJ databases">
        <authorList>
            <person name="de Groot N.N."/>
        </authorList>
    </citation>
    <scope>NUCLEOTIDE SEQUENCE [LARGE SCALE GENOMIC DNA]</scope>
    <source>
        <strain evidence="12 13">DSM 7343</strain>
    </source>
</reference>
<evidence type="ECO:0000256" key="9">
    <source>
        <dbReference type="PROSITE-ProRule" id="PRU01213"/>
    </source>
</evidence>
<evidence type="ECO:0000256" key="6">
    <source>
        <dbReference type="ARBA" id="ARBA00022840"/>
    </source>
</evidence>
<dbReference type="GO" id="GO:0016887">
    <property type="term" value="F:ATP hydrolysis activity"/>
    <property type="evidence" value="ECO:0007669"/>
    <property type="project" value="InterPro"/>
</dbReference>
<dbReference type="GO" id="GO:0016020">
    <property type="term" value="C:membrane"/>
    <property type="evidence" value="ECO:0007669"/>
    <property type="project" value="InterPro"/>
</dbReference>
<dbReference type="NCBIfam" id="TIGR02142">
    <property type="entry name" value="modC_ABC"/>
    <property type="match status" value="1"/>
</dbReference>
<dbReference type="InterPro" id="IPR003593">
    <property type="entry name" value="AAA+_ATPase"/>
</dbReference>
<dbReference type="OrthoDB" id="9809450at2"/>
<dbReference type="GO" id="GO:0140359">
    <property type="term" value="F:ABC-type transporter activity"/>
    <property type="evidence" value="ECO:0007669"/>
    <property type="project" value="InterPro"/>
</dbReference>